<evidence type="ECO:0000256" key="6">
    <source>
        <dbReference type="ARBA" id="ARBA00023136"/>
    </source>
</evidence>
<accession>A0A8J5Q407</accession>
<name>A0A8J5Q407_FUSOX</name>
<feature type="transmembrane region" description="Helical" evidence="9">
    <location>
        <begin position="111"/>
        <end position="129"/>
    </location>
</feature>
<keyword evidence="3 9" id="KW-0812">Transmembrane</keyword>
<dbReference type="Proteomes" id="UP000693942">
    <property type="component" value="Unassembled WGS sequence"/>
</dbReference>
<dbReference type="GO" id="GO:0046513">
    <property type="term" value="P:ceramide biosynthetic process"/>
    <property type="evidence" value="ECO:0007669"/>
    <property type="project" value="TreeGrafter"/>
</dbReference>
<evidence type="ECO:0000256" key="7">
    <source>
        <dbReference type="PIRSR" id="PIRSR608901-1"/>
    </source>
</evidence>
<dbReference type="Pfam" id="PF05875">
    <property type="entry name" value="Ceramidase"/>
    <property type="match status" value="1"/>
</dbReference>
<feature type="transmembrane region" description="Helical" evidence="9">
    <location>
        <begin position="158"/>
        <end position="175"/>
    </location>
</feature>
<dbReference type="InterPro" id="IPR008901">
    <property type="entry name" value="ACER"/>
</dbReference>
<evidence type="ECO:0000256" key="4">
    <source>
        <dbReference type="ARBA" id="ARBA00022801"/>
    </source>
</evidence>
<comment type="subcellular location">
    <subcellularLocation>
        <location evidence="1">Membrane</location>
        <topology evidence="1">Multi-pass membrane protein</topology>
    </subcellularLocation>
</comment>
<dbReference type="GO" id="GO:0016811">
    <property type="term" value="F:hydrolase activity, acting on carbon-nitrogen (but not peptide) bonds, in linear amides"/>
    <property type="evidence" value="ECO:0007669"/>
    <property type="project" value="InterPro"/>
</dbReference>
<evidence type="ECO:0000256" key="8">
    <source>
        <dbReference type="PIRSR" id="PIRSR608901-2"/>
    </source>
</evidence>
<comment type="similarity">
    <text evidence="2">Belongs to the alkaline ceramidase family.</text>
</comment>
<feature type="transmembrane region" description="Helical" evidence="9">
    <location>
        <begin position="58"/>
        <end position="76"/>
    </location>
</feature>
<keyword evidence="7" id="KW-0106">Calcium</keyword>
<evidence type="ECO:0000256" key="9">
    <source>
        <dbReference type="SAM" id="Phobius"/>
    </source>
</evidence>
<keyword evidence="4" id="KW-0378">Hydrolase</keyword>
<feature type="binding site" evidence="8">
    <location>
        <position position="201"/>
    </location>
    <ligand>
        <name>Zn(2+)</name>
        <dbReference type="ChEBI" id="CHEBI:29105"/>
        <note>catalytic</note>
    </ligand>
</feature>
<keyword evidence="6 9" id="KW-0472">Membrane</keyword>
<evidence type="ECO:0000256" key="5">
    <source>
        <dbReference type="ARBA" id="ARBA00022989"/>
    </source>
</evidence>
<comment type="cofactor">
    <cofactor evidence="8">
        <name>Zn(2+)</name>
        <dbReference type="ChEBI" id="CHEBI:29105"/>
    </cofactor>
</comment>
<gene>
    <name evidence="10" type="primary">ACER3</name>
    <name evidence="10" type="ORF">Forpi1262_v005773</name>
</gene>
<dbReference type="AlphaFoldDB" id="A0A8J5Q407"/>
<dbReference type="EMBL" id="JAELUR010000004">
    <property type="protein sequence ID" value="KAG7431934.1"/>
    <property type="molecule type" value="Genomic_DNA"/>
</dbReference>
<sequence>MAAPFWGPQTSYLNFCEEDYVITRYIAEFINTLSSLTYVAYGLYGLLTSPKFPTGPRLASYCGLIGVGICSAGYHMTLKYHTQMSDELSMHLLTTPLIYRLLSFKASPQKTRIVGTVLSILFTIVMVTHMVMDEFLLHATTFGLGIYVIATREEISNMAILGLGFFGFGYIVWLIDEFACRYLTSARHVVGLPFAFLLELHGWWHVFTAIGGYSAVAVIDIVTTGEVTEDPTDTFAWPVPFAARLMSGSSEPVKKG</sequence>
<evidence type="ECO:0000313" key="11">
    <source>
        <dbReference type="Proteomes" id="UP000693942"/>
    </source>
</evidence>
<dbReference type="GO" id="GO:0005789">
    <property type="term" value="C:endoplasmic reticulum membrane"/>
    <property type="evidence" value="ECO:0007669"/>
    <property type="project" value="TreeGrafter"/>
</dbReference>
<dbReference type="GO" id="GO:0046872">
    <property type="term" value="F:metal ion binding"/>
    <property type="evidence" value="ECO:0007669"/>
    <property type="project" value="UniProtKB-KW"/>
</dbReference>
<evidence type="ECO:0000256" key="1">
    <source>
        <dbReference type="ARBA" id="ARBA00004141"/>
    </source>
</evidence>
<keyword evidence="8" id="KW-0862">Zinc</keyword>
<feature type="binding site" evidence="8">
    <location>
        <position position="75"/>
    </location>
    <ligand>
        <name>Zn(2+)</name>
        <dbReference type="ChEBI" id="CHEBI:29105"/>
        <note>catalytic</note>
    </ligand>
</feature>
<evidence type="ECO:0000313" key="10">
    <source>
        <dbReference type="EMBL" id="KAG7431934.1"/>
    </source>
</evidence>
<dbReference type="GO" id="GO:0046514">
    <property type="term" value="P:ceramide catabolic process"/>
    <property type="evidence" value="ECO:0007669"/>
    <property type="project" value="TreeGrafter"/>
</dbReference>
<proteinExistence type="inferred from homology"/>
<feature type="transmembrane region" description="Helical" evidence="9">
    <location>
        <begin position="25"/>
        <end position="46"/>
    </location>
</feature>
<organism evidence="10 11">
    <name type="scientific">Fusarium oxysporum f. sp. raphani</name>
    <dbReference type="NCBI Taxonomy" id="96318"/>
    <lineage>
        <taxon>Eukaryota</taxon>
        <taxon>Fungi</taxon>
        <taxon>Dikarya</taxon>
        <taxon>Ascomycota</taxon>
        <taxon>Pezizomycotina</taxon>
        <taxon>Sordariomycetes</taxon>
        <taxon>Hypocreomycetidae</taxon>
        <taxon>Hypocreales</taxon>
        <taxon>Nectriaceae</taxon>
        <taxon>Fusarium</taxon>
        <taxon>Fusarium oxysporum species complex</taxon>
    </lineage>
</organism>
<keyword evidence="7" id="KW-0479">Metal-binding</keyword>
<keyword evidence="5 9" id="KW-1133">Transmembrane helix</keyword>
<protein>
    <submittedName>
        <fullName evidence="10">Alkaline ceramidase 3</fullName>
    </submittedName>
</protein>
<feature type="binding site" evidence="7">
    <location>
        <position position="17"/>
    </location>
    <ligand>
        <name>Ca(2+)</name>
        <dbReference type="ChEBI" id="CHEBI:29108"/>
    </ligand>
</feature>
<dbReference type="PANTHER" id="PTHR46187">
    <property type="entry name" value="ALKALINE CERAMIDASE 3"/>
    <property type="match status" value="1"/>
</dbReference>
<evidence type="ECO:0000256" key="3">
    <source>
        <dbReference type="ARBA" id="ARBA00022692"/>
    </source>
</evidence>
<feature type="binding site" evidence="8">
    <location>
        <position position="205"/>
    </location>
    <ligand>
        <name>Zn(2+)</name>
        <dbReference type="ChEBI" id="CHEBI:29105"/>
        <note>catalytic</note>
    </ligand>
</feature>
<dbReference type="PANTHER" id="PTHR46187:SF1">
    <property type="entry name" value="ALKALINE PHYTOCERAMIDASE"/>
    <property type="match status" value="1"/>
</dbReference>
<reference evidence="10" key="1">
    <citation type="submission" date="2021-04" db="EMBL/GenBank/DDBJ databases">
        <title>First draft genome resource for Brassicaceae pathogens Fusarium oxysporum f. sp. raphani and Fusarium oxysporum f. sp. rapae.</title>
        <authorList>
            <person name="Asai S."/>
        </authorList>
    </citation>
    <scope>NUCLEOTIDE SEQUENCE</scope>
    <source>
        <strain evidence="10">Tf1262</strain>
    </source>
</reference>
<evidence type="ECO:0000256" key="2">
    <source>
        <dbReference type="ARBA" id="ARBA00009780"/>
    </source>
</evidence>
<comment type="caution">
    <text evidence="10">The sequence shown here is derived from an EMBL/GenBank/DDBJ whole genome shotgun (WGS) entry which is preliminary data.</text>
</comment>
<feature type="binding site" evidence="7">
    <location>
        <position position="28"/>
    </location>
    <ligand>
        <name>Ca(2+)</name>
        <dbReference type="ChEBI" id="CHEBI:29108"/>
    </ligand>
</feature>